<keyword evidence="2" id="KW-0472">Membrane</keyword>
<evidence type="ECO:0000256" key="1">
    <source>
        <dbReference type="SAM" id="MobiDB-lite"/>
    </source>
</evidence>
<name>A0A9Q5Z6W7_NOSLI</name>
<evidence type="ECO:0000256" key="2">
    <source>
        <dbReference type="SAM" id="Phobius"/>
    </source>
</evidence>
<gene>
    <name evidence="3" type="ORF">VF08_29675</name>
</gene>
<feature type="compositionally biased region" description="Polar residues" evidence="1">
    <location>
        <begin position="379"/>
        <end position="388"/>
    </location>
</feature>
<feature type="region of interest" description="Disordered" evidence="1">
    <location>
        <begin position="153"/>
        <end position="232"/>
    </location>
</feature>
<accession>A0A9Q5Z6W7</accession>
<comment type="caution">
    <text evidence="3">The sequence shown here is derived from an EMBL/GenBank/DDBJ whole genome shotgun (WGS) entry which is preliminary data.</text>
</comment>
<dbReference type="AlphaFoldDB" id="A0A9Q5Z6W7"/>
<evidence type="ECO:0008006" key="5">
    <source>
        <dbReference type="Google" id="ProtNLM"/>
    </source>
</evidence>
<protein>
    <recommendedName>
        <fullName evidence="5">TonB family protein</fullName>
    </recommendedName>
</protein>
<dbReference type="RefSeq" id="WP_099071690.1">
    <property type="nucleotide sequence ID" value="NZ_LAHD01000122.1"/>
</dbReference>
<feature type="compositionally biased region" description="Low complexity" evidence="1">
    <location>
        <begin position="155"/>
        <end position="173"/>
    </location>
</feature>
<feature type="transmembrane region" description="Helical" evidence="2">
    <location>
        <begin position="20"/>
        <end position="39"/>
    </location>
</feature>
<dbReference type="EMBL" id="LAHD01000122">
    <property type="protein sequence ID" value="PHJ96912.1"/>
    <property type="molecule type" value="Genomic_DNA"/>
</dbReference>
<dbReference type="Proteomes" id="UP000222310">
    <property type="component" value="Unassembled WGS sequence"/>
</dbReference>
<feature type="region of interest" description="Disordered" evidence="1">
    <location>
        <begin position="379"/>
        <end position="530"/>
    </location>
</feature>
<feature type="compositionally biased region" description="Polar residues" evidence="1">
    <location>
        <begin position="445"/>
        <end position="464"/>
    </location>
</feature>
<dbReference type="GeneID" id="57098597"/>
<reference evidence="3 4" key="1">
    <citation type="submission" date="2015-02" db="EMBL/GenBank/DDBJ databases">
        <title>Nostoc linckia genome annotation.</title>
        <authorList>
            <person name="Zhou Z."/>
        </authorList>
    </citation>
    <scope>NUCLEOTIDE SEQUENCE [LARGE SCALE GENOMIC DNA]</scope>
    <source>
        <strain evidence="4">z8</strain>
    </source>
</reference>
<organism evidence="3 4">
    <name type="scientific">Nostoc linckia z8</name>
    <dbReference type="NCBI Taxonomy" id="1628746"/>
    <lineage>
        <taxon>Bacteria</taxon>
        <taxon>Bacillati</taxon>
        <taxon>Cyanobacteriota</taxon>
        <taxon>Cyanophyceae</taxon>
        <taxon>Nostocales</taxon>
        <taxon>Nostocaceae</taxon>
        <taxon>Nostoc</taxon>
    </lineage>
</organism>
<sequence length="549" mass="59122">MSYVSLLKNIPEIITQPIGIAALASVGIHGAIAMIVPLMPIDSNKPKETASSKTVGLLELSQADQSRLPQSTPQPQVGLQQLSPIAPLSTPNFNAQSVLPPLAPPTTSQLVLPPLPPSANSYRVSSVPTRQSLRRIPNYNFGFDASKFDSSRYNSTPKFSPSVPSVPPASSLSESDRKYETPQPLAVNRLPQLQSQNIPDDILQSGQSQNLSDIPPVTTPQGNPTPQMTQPTNDASKISQNLLVNSIKQSRANSNTLMGTRGITSQASDLSPKGTQQTIAQLDSYAALKKEVEKEYPNAEQKPVIRQTVATDKPNVEGTVLGVLVVDPDGKVLDIKFQDKLLTPELRTKAREYFNKQSPKGDKKISSYPFNLVFQNNGSNTIGTTQDQKPFPLAPAGNNNQLTPLPGATSKPSSEAPIKTNQSAPLPARTLKPLVVPASTDAAKPSSQVEIKNNQPASLRTNTLKPLVLPRVNTNQTQPLPAVTSKPSSQLPIKNNQVTPSPAASSSSESLLTPRVNQNQATPTPESEQELLQQLRQLKQNRQKSTPEK</sequence>
<evidence type="ECO:0000313" key="4">
    <source>
        <dbReference type="Proteomes" id="UP000222310"/>
    </source>
</evidence>
<proteinExistence type="predicted"/>
<evidence type="ECO:0000313" key="3">
    <source>
        <dbReference type="EMBL" id="PHJ96912.1"/>
    </source>
</evidence>
<keyword evidence="2" id="KW-0812">Transmembrane</keyword>
<feature type="compositionally biased region" description="Low complexity" evidence="1">
    <location>
        <begin position="500"/>
        <end position="510"/>
    </location>
</feature>
<feature type="compositionally biased region" description="Polar residues" evidence="1">
    <location>
        <begin position="515"/>
        <end position="526"/>
    </location>
</feature>
<keyword evidence="2" id="KW-1133">Transmembrane helix</keyword>
<feature type="compositionally biased region" description="Polar residues" evidence="1">
    <location>
        <begin position="219"/>
        <end position="232"/>
    </location>
</feature>
<feature type="compositionally biased region" description="Polar residues" evidence="1">
    <location>
        <begin position="191"/>
        <end position="212"/>
    </location>
</feature>
<feature type="compositionally biased region" description="Polar residues" evidence="1">
    <location>
        <begin position="472"/>
        <end position="499"/>
    </location>
</feature>